<feature type="transmembrane region" description="Helical" evidence="7">
    <location>
        <begin position="457"/>
        <end position="474"/>
    </location>
</feature>
<evidence type="ECO:0000313" key="10">
    <source>
        <dbReference type="Proteomes" id="UP001597119"/>
    </source>
</evidence>
<gene>
    <name evidence="9" type="ORF">ACFR9U_20825</name>
</gene>
<dbReference type="PRINTS" id="PR01437">
    <property type="entry name" value="NUOXDRDTASE4"/>
</dbReference>
<comment type="subcellular location">
    <subcellularLocation>
        <location evidence="1">Cell membrane</location>
        <topology evidence="1">Multi-pass membrane protein</topology>
    </subcellularLocation>
</comment>
<dbReference type="InterPro" id="IPR003918">
    <property type="entry name" value="NADH_UbQ_OxRdtase"/>
</dbReference>
<feature type="transmembrane region" description="Helical" evidence="7">
    <location>
        <begin position="176"/>
        <end position="204"/>
    </location>
</feature>
<evidence type="ECO:0000256" key="4">
    <source>
        <dbReference type="ARBA" id="ARBA00022989"/>
    </source>
</evidence>
<accession>A0ABD6CGI4</accession>
<evidence type="ECO:0000313" key="9">
    <source>
        <dbReference type="EMBL" id="MFD1589427.1"/>
    </source>
</evidence>
<dbReference type="Proteomes" id="UP001597119">
    <property type="component" value="Unassembled WGS sequence"/>
</dbReference>
<keyword evidence="2" id="KW-1003">Cell membrane</keyword>
<dbReference type="EMBL" id="JBHUDJ010000015">
    <property type="protein sequence ID" value="MFD1589427.1"/>
    <property type="molecule type" value="Genomic_DNA"/>
</dbReference>
<evidence type="ECO:0000256" key="5">
    <source>
        <dbReference type="ARBA" id="ARBA00023002"/>
    </source>
</evidence>
<comment type="caution">
    <text evidence="9">The sequence shown here is derived from an EMBL/GenBank/DDBJ whole genome shotgun (WGS) entry which is preliminary data.</text>
</comment>
<evidence type="ECO:0000256" key="3">
    <source>
        <dbReference type="ARBA" id="ARBA00022692"/>
    </source>
</evidence>
<feature type="transmembrane region" description="Helical" evidence="7">
    <location>
        <begin position="419"/>
        <end position="437"/>
    </location>
</feature>
<keyword evidence="4 7" id="KW-1133">Transmembrane helix</keyword>
<dbReference type="InterPro" id="IPR001750">
    <property type="entry name" value="ND/Mrp_TM"/>
</dbReference>
<feature type="transmembrane region" description="Helical" evidence="7">
    <location>
        <begin position="151"/>
        <end position="170"/>
    </location>
</feature>
<feature type="transmembrane region" description="Helical" evidence="7">
    <location>
        <begin position="70"/>
        <end position="91"/>
    </location>
</feature>
<dbReference type="PANTHER" id="PTHR42682:SF4">
    <property type="entry name" value="NADH-UBIQUINONE_PLASTOQUINONE"/>
    <property type="match status" value="1"/>
</dbReference>
<organism evidence="9 10">
    <name type="scientific">Halorientalis brevis</name>
    <dbReference type="NCBI Taxonomy" id="1126241"/>
    <lineage>
        <taxon>Archaea</taxon>
        <taxon>Methanobacteriati</taxon>
        <taxon>Methanobacteriota</taxon>
        <taxon>Stenosarchaea group</taxon>
        <taxon>Halobacteria</taxon>
        <taxon>Halobacteriales</taxon>
        <taxon>Haloarculaceae</taxon>
        <taxon>Halorientalis</taxon>
    </lineage>
</organism>
<feature type="domain" description="NADH:quinone oxidoreductase/Mrp antiporter transmembrane" evidence="8">
    <location>
        <begin position="115"/>
        <end position="387"/>
    </location>
</feature>
<protein>
    <submittedName>
        <fullName evidence="9">Na(+)/H(+) antiporter subunit D</fullName>
    </submittedName>
</protein>
<keyword evidence="5" id="KW-0560">Oxidoreductase</keyword>
<feature type="transmembrane region" description="Helical" evidence="7">
    <location>
        <begin position="275"/>
        <end position="299"/>
    </location>
</feature>
<evidence type="ECO:0000256" key="6">
    <source>
        <dbReference type="ARBA" id="ARBA00023136"/>
    </source>
</evidence>
<keyword evidence="3 7" id="KW-0812">Transmembrane</keyword>
<feature type="transmembrane region" description="Helical" evidence="7">
    <location>
        <begin position="245"/>
        <end position="263"/>
    </location>
</feature>
<dbReference type="RefSeq" id="WP_247381122.1">
    <property type="nucleotide sequence ID" value="NZ_JALLGV010000009.1"/>
</dbReference>
<feature type="transmembrane region" description="Helical" evidence="7">
    <location>
        <begin position="305"/>
        <end position="321"/>
    </location>
</feature>
<feature type="transmembrane region" description="Helical" evidence="7">
    <location>
        <begin position="544"/>
        <end position="564"/>
    </location>
</feature>
<evidence type="ECO:0000256" key="1">
    <source>
        <dbReference type="ARBA" id="ARBA00004651"/>
    </source>
</evidence>
<dbReference type="AlphaFoldDB" id="A0ABD6CGI4"/>
<dbReference type="PANTHER" id="PTHR42682">
    <property type="entry name" value="HYDROGENASE-4 COMPONENT F"/>
    <property type="match status" value="1"/>
</dbReference>
<proteinExistence type="predicted"/>
<name>A0ABD6CGI4_9EURY</name>
<dbReference type="InterPro" id="IPR052175">
    <property type="entry name" value="ComplexI-like_HydComp"/>
</dbReference>
<evidence type="ECO:0000256" key="2">
    <source>
        <dbReference type="ARBA" id="ARBA00022475"/>
    </source>
</evidence>
<reference evidence="9 10" key="1">
    <citation type="journal article" date="2019" name="Int. J. Syst. Evol. Microbiol.">
        <title>The Global Catalogue of Microorganisms (GCM) 10K type strain sequencing project: providing services to taxonomists for standard genome sequencing and annotation.</title>
        <authorList>
            <consortium name="The Broad Institute Genomics Platform"/>
            <consortium name="The Broad Institute Genome Sequencing Center for Infectious Disease"/>
            <person name="Wu L."/>
            <person name="Ma J."/>
        </authorList>
    </citation>
    <scope>NUCLEOTIDE SEQUENCE [LARGE SCALE GENOMIC DNA]</scope>
    <source>
        <strain evidence="9 10">CGMCC 1.12125</strain>
    </source>
</reference>
<evidence type="ECO:0000259" key="8">
    <source>
        <dbReference type="Pfam" id="PF00361"/>
    </source>
</evidence>
<feature type="transmembrane region" description="Helical" evidence="7">
    <location>
        <begin position="122"/>
        <end position="139"/>
    </location>
</feature>
<feature type="transmembrane region" description="Helical" evidence="7">
    <location>
        <begin position="216"/>
        <end position="239"/>
    </location>
</feature>
<feature type="transmembrane region" description="Helical" evidence="7">
    <location>
        <begin position="6"/>
        <end position="24"/>
    </location>
</feature>
<feature type="transmembrane region" description="Helical" evidence="7">
    <location>
        <begin position="333"/>
        <end position="357"/>
    </location>
</feature>
<dbReference type="GO" id="GO:0005886">
    <property type="term" value="C:plasma membrane"/>
    <property type="evidence" value="ECO:0007669"/>
    <property type="project" value="UniProtKB-SubCell"/>
</dbReference>
<dbReference type="GO" id="GO:0016491">
    <property type="term" value="F:oxidoreductase activity"/>
    <property type="evidence" value="ECO:0007669"/>
    <property type="project" value="UniProtKB-KW"/>
</dbReference>
<evidence type="ECO:0000256" key="7">
    <source>
        <dbReference type="SAM" id="Phobius"/>
    </source>
</evidence>
<feature type="transmembrane region" description="Helical" evidence="7">
    <location>
        <begin position="377"/>
        <end position="398"/>
    </location>
</feature>
<dbReference type="NCBIfam" id="NF009310">
    <property type="entry name" value="PRK12668.1"/>
    <property type="match status" value="1"/>
</dbReference>
<dbReference type="Pfam" id="PF00361">
    <property type="entry name" value="Proton_antipo_M"/>
    <property type="match status" value="1"/>
</dbReference>
<sequence>MASGLTTLPPVAVFLAAALLVAVVPRRPGAIAGATVAALVVPWLLLVPAGSHLQTRLFGFAVVLFNVDPYSRTVGLILAFVTAVAVTYGYGTGGSRRQVALSLAYLGAGLAAVFAGDWLTLVLAWEGLAVSATALVWASGDDDAARAGLRYAVYHHLGGIALIAAVLIRYTVTGTFLFGGGFGVGIAAALGVLGIGLNVGFIGLHPWLVDTYPRPHVATSVALSVCTTKVGVYALARAVPDGGRLLAYVGGAMLLVGVTYAILQTDMRRLLSYHIVSQVGFMVAGIGIGSPLGIAGAFAHLVNNVLYKSLLFMIAGVLLLRTGDENLKHLGGLIREVPLTFTAFLIAAPAIAGVPGFNGFVSKAMVIDAAEDAGFDALWWLLVVGSVGTVVSFVKFGYYAFFHGDADPTVRDAGPAETLAFAAVAGPCLLFGLAPSLQFGVLPGATAAAKPFAPSQFTKAGAILGAGGVAFLFLKAPLARISDVPDLDAVYHPAGARTLRIVTGTLATAGHYLDAGTETASTAATRVLTRSNSRREPDSLSTDAVGRGVLLLVTALVVFLFILFA</sequence>
<feature type="transmembrane region" description="Helical" evidence="7">
    <location>
        <begin position="98"/>
        <end position="116"/>
    </location>
</feature>
<keyword evidence="6 7" id="KW-0472">Membrane</keyword>
<feature type="transmembrane region" description="Helical" evidence="7">
    <location>
        <begin position="31"/>
        <end position="50"/>
    </location>
</feature>
<keyword evidence="10" id="KW-1185">Reference proteome</keyword>